<sequence length="155" mass="16605">MLKMIIINGMRVCSPIPLTADLAGLLDQLRLGTTGLTVPLVDDVVQVGIGGDFETATLVVTVASESIRARRADGGRLQVHIVEDWADVTAPGVAFPVFYEPVKELVLERRGGRWVFGPGTCARRSELDRFVGTLTRFALAKQFRAGGLDQAVGAA</sequence>
<accession>A0A378V0C3</accession>
<dbReference type="AlphaFoldDB" id="A0A378V0C3"/>
<dbReference type="Proteomes" id="UP000255389">
    <property type="component" value="Unassembled WGS sequence"/>
</dbReference>
<organism evidence="1 2">
    <name type="scientific">Mycolicibacterium fortuitum</name>
    <name type="common">Mycobacterium fortuitum</name>
    <dbReference type="NCBI Taxonomy" id="1766"/>
    <lineage>
        <taxon>Bacteria</taxon>
        <taxon>Bacillati</taxon>
        <taxon>Actinomycetota</taxon>
        <taxon>Actinomycetes</taxon>
        <taxon>Mycobacteriales</taxon>
        <taxon>Mycobacteriaceae</taxon>
        <taxon>Mycolicibacterium</taxon>
    </lineage>
</organism>
<evidence type="ECO:0000313" key="2">
    <source>
        <dbReference type="Proteomes" id="UP000255389"/>
    </source>
</evidence>
<evidence type="ECO:0000313" key="1">
    <source>
        <dbReference type="EMBL" id="SUA03247.1"/>
    </source>
</evidence>
<gene>
    <name evidence="1" type="ORF">NCTC1542_04727</name>
</gene>
<reference evidence="1 2" key="1">
    <citation type="submission" date="2018-06" db="EMBL/GenBank/DDBJ databases">
        <authorList>
            <consortium name="Pathogen Informatics"/>
            <person name="Doyle S."/>
        </authorList>
    </citation>
    <scope>NUCLEOTIDE SEQUENCE [LARGE SCALE GENOMIC DNA]</scope>
    <source>
        <strain evidence="1 2">NCTC1542</strain>
    </source>
</reference>
<dbReference type="EMBL" id="UGQY01000004">
    <property type="protein sequence ID" value="SUA03247.1"/>
    <property type="molecule type" value="Genomic_DNA"/>
</dbReference>
<protein>
    <submittedName>
        <fullName evidence="1">Uncharacterized protein</fullName>
    </submittedName>
</protein>
<proteinExistence type="predicted"/>
<name>A0A378V0C3_MYCFO</name>